<feature type="transmembrane region" description="Helical" evidence="5">
    <location>
        <begin position="268"/>
        <end position="286"/>
    </location>
</feature>
<dbReference type="PATRIC" id="fig|1391653.3.peg.2954"/>
<dbReference type="InterPro" id="IPR051598">
    <property type="entry name" value="TSUP/Inactive_protease-like"/>
</dbReference>
<proteinExistence type="inferred from homology"/>
<organism evidence="7 8">
    <name type="scientific">Vulgatibacter incomptus</name>
    <dbReference type="NCBI Taxonomy" id="1391653"/>
    <lineage>
        <taxon>Bacteria</taxon>
        <taxon>Pseudomonadati</taxon>
        <taxon>Myxococcota</taxon>
        <taxon>Myxococcia</taxon>
        <taxon>Myxococcales</taxon>
        <taxon>Cystobacterineae</taxon>
        <taxon>Vulgatibacteraceae</taxon>
        <taxon>Vulgatibacter</taxon>
    </lineage>
</organism>
<gene>
    <name evidence="7" type="ORF">AKJ08_2836</name>
</gene>
<dbReference type="PANTHER" id="PTHR43701:SF2">
    <property type="entry name" value="MEMBRANE TRANSPORTER PROTEIN YJNA-RELATED"/>
    <property type="match status" value="1"/>
</dbReference>
<evidence type="ECO:0000256" key="3">
    <source>
        <dbReference type="ARBA" id="ARBA00022989"/>
    </source>
</evidence>
<dbReference type="PANTHER" id="PTHR43701">
    <property type="entry name" value="MEMBRANE TRANSPORTER PROTEIN MJ0441-RELATED"/>
    <property type="match status" value="1"/>
</dbReference>
<evidence type="ECO:0000256" key="2">
    <source>
        <dbReference type="ARBA" id="ARBA00022692"/>
    </source>
</evidence>
<dbReference type="KEGG" id="vin:AKJ08_2836"/>
<feature type="transmembrane region" description="Helical" evidence="5">
    <location>
        <begin position="103"/>
        <end position="120"/>
    </location>
</feature>
<keyword evidence="8" id="KW-1185">Reference proteome</keyword>
<feature type="transmembrane region" description="Helical" evidence="5">
    <location>
        <begin position="203"/>
        <end position="224"/>
    </location>
</feature>
<dbReference type="Proteomes" id="UP000055590">
    <property type="component" value="Chromosome"/>
</dbReference>
<dbReference type="Pfam" id="PF01925">
    <property type="entry name" value="TauE"/>
    <property type="match status" value="1"/>
</dbReference>
<keyword evidence="3 5" id="KW-1133">Transmembrane helix</keyword>
<evidence type="ECO:0000256" key="6">
    <source>
        <dbReference type="SAM" id="MobiDB-lite"/>
    </source>
</evidence>
<keyword evidence="4 5" id="KW-0472">Membrane</keyword>
<evidence type="ECO:0000313" key="8">
    <source>
        <dbReference type="Proteomes" id="UP000055590"/>
    </source>
</evidence>
<feature type="transmembrane region" description="Helical" evidence="5">
    <location>
        <begin position="47"/>
        <end position="66"/>
    </location>
</feature>
<dbReference type="GO" id="GO:0005886">
    <property type="term" value="C:plasma membrane"/>
    <property type="evidence" value="ECO:0007669"/>
    <property type="project" value="UniProtKB-SubCell"/>
</dbReference>
<dbReference type="AlphaFoldDB" id="A0A0K1PH50"/>
<accession>A0A0K1PH50</accession>
<keyword evidence="5" id="KW-1003">Cell membrane</keyword>
<dbReference type="InterPro" id="IPR002781">
    <property type="entry name" value="TM_pro_TauE-like"/>
</dbReference>
<evidence type="ECO:0000256" key="5">
    <source>
        <dbReference type="RuleBase" id="RU363041"/>
    </source>
</evidence>
<feature type="transmembrane region" description="Helical" evidence="5">
    <location>
        <begin position="140"/>
        <end position="169"/>
    </location>
</feature>
<comment type="similarity">
    <text evidence="5">Belongs to the 4-toluene sulfonate uptake permease (TSUP) (TC 2.A.102) family.</text>
</comment>
<dbReference type="OrthoDB" id="528320at2"/>
<feature type="region of interest" description="Disordered" evidence="6">
    <location>
        <begin position="296"/>
        <end position="318"/>
    </location>
</feature>
<protein>
    <recommendedName>
        <fullName evidence="5">Probable membrane transporter protein</fullName>
    </recommendedName>
</protein>
<evidence type="ECO:0000256" key="1">
    <source>
        <dbReference type="ARBA" id="ARBA00004141"/>
    </source>
</evidence>
<dbReference type="STRING" id="1391653.AKJ08_2836"/>
<keyword evidence="2 5" id="KW-0812">Transmembrane</keyword>
<dbReference type="EMBL" id="CP012332">
    <property type="protein sequence ID" value="AKU92449.1"/>
    <property type="molecule type" value="Genomic_DNA"/>
</dbReference>
<reference evidence="7 8" key="1">
    <citation type="submission" date="2015-08" db="EMBL/GenBank/DDBJ databases">
        <authorList>
            <person name="Babu N.S."/>
            <person name="Beckwith C.J."/>
            <person name="Beseler K.G."/>
            <person name="Brison A."/>
            <person name="Carone J.V."/>
            <person name="Caskin T.P."/>
            <person name="Diamond M."/>
            <person name="Durham M.E."/>
            <person name="Foxe J.M."/>
            <person name="Go M."/>
            <person name="Henderson B.A."/>
            <person name="Jones I.B."/>
            <person name="McGettigan J.A."/>
            <person name="Micheletti S.J."/>
            <person name="Nasrallah M.E."/>
            <person name="Ortiz D."/>
            <person name="Piller C.R."/>
            <person name="Privatt S.R."/>
            <person name="Schneider S.L."/>
            <person name="Sharp S."/>
            <person name="Smith T.C."/>
            <person name="Stanton J.D."/>
            <person name="Ullery H.E."/>
            <person name="Wilson R.J."/>
            <person name="Serrano M.G."/>
            <person name="Buck G."/>
            <person name="Lee V."/>
            <person name="Wang Y."/>
            <person name="Carvalho R."/>
            <person name="Voegtly L."/>
            <person name="Shi R."/>
            <person name="Duckworth R."/>
            <person name="Johnson A."/>
            <person name="Loviza R."/>
            <person name="Walstead R."/>
            <person name="Shah Z."/>
            <person name="Kiflezghi M."/>
            <person name="Wade K."/>
            <person name="Ball S.L."/>
            <person name="Bradley K.W."/>
            <person name="Asai D.J."/>
            <person name="Bowman C.A."/>
            <person name="Russell D.A."/>
            <person name="Pope W.H."/>
            <person name="Jacobs-Sera D."/>
            <person name="Hendrix R.W."/>
            <person name="Hatfull G.F."/>
        </authorList>
    </citation>
    <scope>NUCLEOTIDE SEQUENCE [LARGE SCALE GENOMIC DNA]</scope>
    <source>
        <strain evidence="7 8">DSM 27710</strain>
    </source>
</reference>
<comment type="subcellular location">
    <subcellularLocation>
        <location evidence="5">Cell membrane</location>
        <topology evidence="5">Multi-pass membrane protein</topology>
    </subcellularLocation>
    <subcellularLocation>
        <location evidence="1">Membrane</location>
        <topology evidence="1">Multi-pass membrane protein</topology>
    </subcellularLocation>
</comment>
<evidence type="ECO:0000313" key="7">
    <source>
        <dbReference type="EMBL" id="AKU92449.1"/>
    </source>
</evidence>
<name>A0A0K1PH50_9BACT</name>
<dbReference type="RefSeq" id="WP_050726616.1">
    <property type="nucleotide sequence ID" value="NZ_CP012332.1"/>
</dbReference>
<evidence type="ECO:0000256" key="4">
    <source>
        <dbReference type="ARBA" id="ARBA00023136"/>
    </source>
</evidence>
<sequence length="318" mass="32498">MSIELPILLLALALSFLVGGSLGLLGGGGSILTMPILLYVLGMEAHQAIGMSLIVVGATSAAALVAHARGGRVRWRTGLLFGATSMASAFLAGRASQHVSGKALILAFGAMMLITGLAMMRKRREAAPGATGEGRWSRLILQGLGVGSITGFVGAGGGFVVVPALALLGGLSMREAIGTSLLVIAMNSAAGLAGHLGNLHVPYGLAAGVTTMAIVGSVVGGSLAGRVRQDVLRRAFAWFVIVMAVFLLSQEVPRAAGLQVALVDDWPWILGGVSVPLLLGSIDLVRSRGGRQPMNRIETTAATKETTNRAEEGSISTS</sequence>
<feature type="transmembrane region" description="Helical" evidence="5">
    <location>
        <begin position="231"/>
        <end position="248"/>
    </location>
</feature>